<dbReference type="EMBL" id="JASCIQ010000053">
    <property type="protein sequence ID" value="MDI3408844.1"/>
    <property type="molecule type" value="Genomic_DNA"/>
</dbReference>
<dbReference type="RefSeq" id="WP_282546723.1">
    <property type="nucleotide sequence ID" value="NZ_JASCIQ010000053.1"/>
</dbReference>
<protein>
    <submittedName>
        <fullName evidence="2">Uncharacterized protein</fullName>
    </submittedName>
</protein>
<proteinExistence type="predicted"/>
<sequence>MFLTTLARSAALGVGSIALVATSATAASADAYAPYAQAAAHVSSNGTLLKSKNIDNVTWSGGGVYCVHVSDPRIDLSESVFTATLGRFASRGGTVQVSMGRSECGNDPRTIPVISGDTNGNFAPNEFYLTIQ</sequence>
<dbReference type="InterPro" id="IPR015948">
    <property type="entry name" value="Phage_PRD1_P2_C"/>
</dbReference>
<keyword evidence="3" id="KW-1185">Reference proteome</keyword>
<evidence type="ECO:0000313" key="3">
    <source>
        <dbReference type="Proteomes" id="UP001223978"/>
    </source>
</evidence>
<keyword evidence="1" id="KW-0732">Signal</keyword>
<dbReference type="Proteomes" id="UP001223978">
    <property type="component" value="Unassembled WGS sequence"/>
</dbReference>
<accession>A0ABT6SLQ1</accession>
<gene>
    <name evidence="2" type="ORF">QIS96_34135</name>
</gene>
<evidence type="ECO:0000256" key="1">
    <source>
        <dbReference type="SAM" id="SignalP"/>
    </source>
</evidence>
<organism evidence="2 3">
    <name type="scientific">Streptomyces cavernicola</name>
    <dbReference type="NCBI Taxonomy" id="3043613"/>
    <lineage>
        <taxon>Bacteria</taxon>
        <taxon>Bacillati</taxon>
        <taxon>Actinomycetota</taxon>
        <taxon>Actinomycetes</taxon>
        <taxon>Kitasatosporales</taxon>
        <taxon>Streptomycetaceae</taxon>
        <taxon>Streptomyces</taxon>
    </lineage>
</organism>
<evidence type="ECO:0000313" key="2">
    <source>
        <dbReference type="EMBL" id="MDI3408844.1"/>
    </source>
</evidence>
<dbReference type="Gene3D" id="2.105.10.10">
    <property type="entry name" value="Pseudo beta propeller"/>
    <property type="match status" value="1"/>
</dbReference>
<feature type="signal peptide" evidence="1">
    <location>
        <begin position="1"/>
        <end position="26"/>
    </location>
</feature>
<comment type="caution">
    <text evidence="2">The sequence shown here is derived from an EMBL/GenBank/DDBJ whole genome shotgun (WGS) entry which is preliminary data.</text>
</comment>
<name>A0ABT6SLQ1_9ACTN</name>
<reference evidence="2 3" key="1">
    <citation type="submission" date="2023-05" db="EMBL/GenBank/DDBJ databases">
        <title>Draft genome sequence of Streptomyces sp. B-S-A6 isolated from a cave soil in Thailand.</title>
        <authorList>
            <person name="Chamroensaksri N."/>
            <person name="Muangham S."/>
        </authorList>
    </citation>
    <scope>NUCLEOTIDE SEQUENCE [LARGE SCALE GENOMIC DNA]</scope>
    <source>
        <strain evidence="2 3">B-S-A6</strain>
    </source>
</reference>
<feature type="chain" id="PRO_5045722646" evidence="1">
    <location>
        <begin position="27"/>
        <end position="132"/>
    </location>
</feature>